<feature type="domain" description="Phosphatidic acid phosphatase type 2/haloperoxidase" evidence="7">
    <location>
        <begin position="100"/>
        <end position="244"/>
    </location>
</feature>
<keyword evidence="3 6" id="KW-0812">Transmembrane</keyword>
<dbReference type="CDD" id="cd03384">
    <property type="entry name" value="PAP2_wunen"/>
    <property type="match status" value="1"/>
</dbReference>
<evidence type="ECO:0000256" key="3">
    <source>
        <dbReference type="ARBA" id="ARBA00022692"/>
    </source>
</evidence>
<evidence type="ECO:0000313" key="8">
    <source>
        <dbReference type="Ensembl" id="ENSNBRP00000020468.1"/>
    </source>
</evidence>
<dbReference type="InterPro" id="IPR000326">
    <property type="entry name" value="PAP2/HPO"/>
</dbReference>
<dbReference type="Gene3D" id="1.20.144.10">
    <property type="entry name" value="Phosphatidic acid phosphatase type 2/haloperoxidase"/>
    <property type="match status" value="1"/>
</dbReference>
<organism evidence="8 9">
    <name type="scientific">Neolamprologus brichardi</name>
    <name type="common">Fairy cichlid</name>
    <name type="synonym">Lamprologus brichardi</name>
    <dbReference type="NCBI Taxonomy" id="32507"/>
    <lineage>
        <taxon>Eukaryota</taxon>
        <taxon>Metazoa</taxon>
        <taxon>Chordata</taxon>
        <taxon>Craniata</taxon>
        <taxon>Vertebrata</taxon>
        <taxon>Euteleostomi</taxon>
        <taxon>Actinopterygii</taxon>
        <taxon>Neopterygii</taxon>
        <taxon>Teleostei</taxon>
        <taxon>Neoteleostei</taxon>
        <taxon>Acanthomorphata</taxon>
        <taxon>Ovalentaria</taxon>
        <taxon>Cichlomorphae</taxon>
        <taxon>Cichliformes</taxon>
        <taxon>Cichlidae</taxon>
        <taxon>African cichlids</taxon>
        <taxon>Pseudocrenilabrinae</taxon>
        <taxon>Lamprologini</taxon>
        <taxon>Neolamprologus</taxon>
    </lineage>
</organism>
<dbReference type="PANTHER" id="PTHR10165">
    <property type="entry name" value="LIPID PHOSPHATE PHOSPHATASE"/>
    <property type="match status" value="1"/>
</dbReference>
<dbReference type="InterPro" id="IPR043216">
    <property type="entry name" value="PAP-like"/>
</dbReference>
<feature type="transmembrane region" description="Helical" evidence="6">
    <location>
        <begin position="198"/>
        <end position="217"/>
    </location>
</feature>
<feature type="transmembrane region" description="Helical" evidence="6">
    <location>
        <begin position="49"/>
        <end position="69"/>
    </location>
</feature>
<dbReference type="GO" id="GO:0046839">
    <property type="term" value="P:phospholipid dephosphorylation"/>
    <property type="evidence" value="ECO:0007669"/>
    <property type="project" value="TreeGrafter"/>
</dbReference>
<protein>
    <recommendedName>
        <fullName evidence="7">Phosphatidic acid phosphatase type 2/haloperoxidase domain-containing protein</fullName>
    </recommendedName>
</protein>
<dbReference type="AlphaFoldDB" id="A0A3Q4HIT1"/>
<evidence type="ECO:0000256" key="2">
    <source>
        <dbReference type="ARBA" id="ARBA00008816"/>
    </source>
</evidence>
<name>A0A3Q4HIT1_NEOBR</name>
<dbReference type="GO" id="GO:0006644">
    <property type="term" value="P:phospholipid metabolic process"/>
    <property type="evidence" value="ECO:0007669"/>
    <property type="project" value="InterPro"/>
</dbReference>
<keyword evidence="5 6" id="KW-0472">Membrane</keyword>
<sequence>VPALPTLLPMSGNHLYFLEWTDVFKPVKSGFNCHDRSLSLPYIDPNHEVIPFLMLLSLAFAGPAITGTINNTLQFKLNIVKSDILTLFPLGKHISHHLSSGVHAFGLCATALITDVLQLMTGYPTPYFLTVCKPNYTTLNVSCEQNPYIMEDICSGSDPAAINQGRKSFPSQHATLASFAAVYVSMYFNSTLTDSSKLLKPLLVFSFIMSAIICGLTRIIQYKNHAMDVYLGFLLGGAVAVYLVVAVAKVERVLQKPLQSPQVESPHYKEKSITSS</sequence>
<dbReference type="SUPFAM" id="SSF48317">
    <property type="entry name" value="Acid phosphatase/Vanadium-dependent haloperoxidase"/>
    <property type="match status" value="1"/>
</dbReference>
<dbReference type="Ensembl" id="ENSNBRT00000021022.1">
    <property type="protein sequence ID" value="ENSNBRP00000020468.1"/>
    <property type="gene ID" value="ENSNBRG00000015744.1"/>
</dbReference>
<dbReference type="GO" id="GO:0008195">
    <property type="term" value="F:phosphatidate phosphatase activity"/>
    <property type="evidence" value="ECO:0007669"/>
    <property type="project" value="TreeGrafter"/>
</dbReference>
<reference evidence="8" key="2">
    <citation type="submission" date="2025-09" db="UniProtKB">
        <authorList>
            <consortium name="Ensembl"/>
        </authorList>
    </citation>
    <scope>IDENTIFICATION</scope>
</reference>
<dbReference type="InterPro" id="IPR036938">
    <property type="entry name" value="PAP2/HPO_sf"/>
</dbReference>
<dbReference type="GO" id="GO:0007165">
    <property type="term" value="P:signal transduction"/>
    <property type="evidence" value="ECO:0007669"/>
    <property type="project" value="TreeGrafter"/>
</dbReference>
<keyword evidence="4 6" id="KW-1133">Transmembrane helix</keyword>
<feature type="transmembrane region" description="Helical" evidence="6">
    <location>
        <begin position="229"/>
        <end position="248"/>
    </location>
</feature>
<keyword evidence="9" id="KW-1185">Reference proteome</keyword>
<evidence type="ECO:0000256" key="1">
    <source>
        <dbReference type="ARBA" id="ARBA00004141"/>
    </source>
</evidence>
<dbReference type="Pfam" id="PF01569">
    <property type="entry name" value="PAP2"/>
    <property type="match status" value="1"/>
</dbReference>
<accession>A0A3Q4HIT1</accession>
<evidence type="ECO:0000259" key="7">
    <source>
        <dbReference type="SMART" id="SM00014"/>
    </source>
</evidence>
<dbReference type="GO" id="GO:0007409">
    <property type="term" value="P:axonogenesis"/>
    <property type="evidence" value="ECO:0007669"/>
    <property type="project" value="TreeGrafter"/>
</dbReference>
<dbReference type="Proteomes" id="UP000261580">
    <property type="component" value="Unassembled WGS sequence"/>
</dbReference>
<comment type="subcellular location">
    <subcellularLocation>
        <location evidence="1">Membrane</location>
        <topology evidence="1">Multi-pass membrane protein</topology>
    </subcellularLocation>
</comment>
<evidence type="ECO:0000256" key="5">
    <source>
        <dbReference type="ARBA" id="ARBA00023136"/>
    </source>
</evidence>
<dbReference type="PANTHER" id="PTHR10165:SF13">
    <property type="entry name" value="PHOSPHOLIPID PHOSPHATASE-RELATED PROTEIN TYPE 4"/>
    <property type="match status" value="1"/>
</dbReference>
<dbReference type="OMA" id="DICHEEH"/>
<evidence type="ECO:0000313" key="9">
    <source>
        <dbReference type="Proteomes" id="UP000261580"/>
    </source>
</evidence>
<dbReference type="STRING" id="32507.ENSNBRP00000020468"/>
<evidence type="ECO:0000256" key="4">
    <source>
        <dbReference type="ARBA" id="ARBA00022989"/>
    </source>
</evidence>
<evidence type="ECO:0000256" key="6">
    <source>
        <dbReference type="SAM" id="Phobius"/>
    </source>
</evidence>
<comment type="similarity">
    <text evidence="2">Belongs to the PA-phosphatase related phosphoesterase family.</text>
</comment>
<dbReference type="GO" id="GO:0005886">
    <property type="term" value="C:plasma membrane"/>
    <property type="evidence" value="ECO:0007669"/>
    <property type="project" value="TreeGrafter"/>
</dbReference>
<dbReference type="Bgee" id="ENSNBRG00000015744">
    <property type="expression patterns" value="Expressed in brain"/>
</dbReference>
<proteinExistence type="inferred from homology"/>
<dbReference type="GeneTree" id="ENSGT00940000156181"/>
<reference evidence="8" key="1">
    <citation type="submission" date="2025-08" db="UniProtKB">
        <authorList>
            <consortium name="Ensembl"/>
        </authorList>
    </citation>
    <scope>IDENTIFICATION</scope>
</reference>
<dbReference type="SMART" id="SM00014">
    <property type="entry name" value="acidPPc"/>
    <property type="match status" value="1"/>
</dbReference>